<accession>A0A292PJR7</accession>
<evidence type="ECO:0000313" key="6">
    <source>
        <dbReference type="EMBL" id="CUS07374.1"/>
    </source>
</evidence>
<evidence type="ECO:0000256" key="1">
    <source>
        <dbReference type="ARBA" id="ARBA00022857"/>
    </source>
</evidence>
<evidence type="ECO:0000256" key="3">
    <source>
        <dbReference type="ARBA" id="ARBA00026117"/>
    </source>
</evidence>
<dbReference type="PANTHER" id="PTHR43296:SF2">
    <property type="entry name" value="PEROXISOMAL 2,4-DIENOYL-COA REDUCTASE [(3E)-ENOYL-COA-PRODUCING]"/>
    <property type="match status" value="1"/>
</dbReference>
<dbReference type="InterPro" id="IPR002347">
    <property type="entry name" value="SDR_fam"/>
</dbReference>
<name>A0A292PJR7_9PEZI</name>
<comment type="catalytic activity">
    <reaction evidence="5">
        <text>a (2E,4Z)-dienoyl-CoA + NADPH + H(+) = a 4,5-saturated-(3E)-enoyl-CoA + NADP(+)</text>
        <dbReference type="Rhea" id="RHEA:61892"/>
        <dbReference type="ChEBI" id="CHEBI:15378"/>
        <dbReference type="ChEBI" id="CHEBI:57783"/>
        <dbReference type="ChEBI" id="CHEBI:58349"/>
        <dbReference type="ChEBI" id="CHEBI:85099"/>
        <dbReference type="ChEBI" id="CHEBI:85493"/>
        <dbReference type="EC" id="1.3.1.124"/>
    </reaction>
</comment>
<keyword evidence="2" id="KW-0560">Oxidoreductase</keyword>
<dbReference type="InterPro" id="IPR045017">
    <property type="entry name" value="DECR2-like"/>
</dbReference>
<evidence type="ECO:0000256" key="2">
    <source>
        <dbReference type="ARBA" id="ARBA00023002"/>
    </source>
</evidence>
<dbReference type="GO" id="GO:0009062">
    <property type="term" value="P:fatty acid catabolic process"/>
    <property type="evidence" value="ECO:0007669"/>
    <property type="project" value="InterPro"/>
</dbReference>
<keyword evidence="7" id="KW-1185">Reference proteome</keyword>
<dbReference type="EC" id="1.3.1.124" evidence="3"/>
<evidence type="ECO:0000256" key="4">
    <source>
        <dbReference type="ARBA" id="ARBA00048009"/>
    </source>
</evidence>
<proteinExistence type="predicted"/>
<gene>
    <name evidence="6" type="ORF">GSTUAT00008527001</name>
</gene>
<dbReference type="GO" id="GO:0008670">
    <property type="term" value="F:2,4-dienoyl-CoA reductase (NADPH) activity"/>
    <property type="evidence" value="ECO:0007669"/>
    <property type="project" value="InterPro"/>
</dbReference>
<comment type="catalytic activity">
    <reaction evidence="4">
        <text>a (2E,4E)-dienoyl-CoA + NADPH + H(+) = a 4,5-saturated-(3E)-enoyl-CoA + NADP(+)</text>
        <dbReference type="Rhea" id="RHEA:45912"/>
        <dbReference type="ChEBI" id="CHEBI:15378"/>
        <dbReference type="ChEBI" id="CHEBI:57783"/>
        <dbReference type="ChEBI" id="CHEBI:58349"/>
        <dbReference type="ChEBI" id="CHEBI:85101"/>
        <dbReference type="ChEBI" id="CHEBI:85493"/>
        <dbReference type="EC" id="1.3.1.124"/>
    </reaction>
</comment>
<organism evidence="6 7">
    <name type="scientific">Tuber aestivum</name>
    <name type="common">summer truffle</name>
    <dbReference type="NCBI Taxonomy" id="59557"/>
    <lineage>
        <taxon>Eukaryota</taxon>
        <taxon>Fungi</taxon>
        <taxon>Dikarya</taxon>
        <taxon>Ascomycota</taxon>
        <taxon>Pezizomycotina</taxon>
        <taxon>Pezizomycetes</taxon>
        <taxon>Pezizales</taxon>
        <taxon>Tuberaceae</taxon>
        <taxon>Tuber</taxon>
    </lineage>
</organism>
<dbReference type="Pfam" id="PF13561">
    <property type="entry name" value="adh_short_C2"/>
    <property type="match status" value="1"/>
</dbReference>
<keyword evidence="1" id="KW-0521">NADP</keyword>
<dbReference type="EMBL" id="LN891213">
    <property type="protein sequence ID" value="CUS07374.1"/>
    <property type="molecule type" value="Genomic_DNA"/>
</dbReference>
<protein>
    <recommendedName>
        <fullName evidence="3">2,4-dienoyl-CoA reductase [(3E)-enoyl-CoA-producing]</fullName>
        <ecNumber evidence="3">1.3.1.124</ecNumber>
    </recommendedName>
</protein>
<dbReference type="InterPro" id="IPR036291">
    <property type="entry name" value="NAD(P)-bd_dom_sf"/>
</dbReference>
<dbReference type="Proteomes" id="UP001412239">
    <property type="component" value="Unassembled WGS sequence"/>
</dbReference>
<dbReference type="AlphaFoldDB" id="A0A292PJR7"/>
<evidence type="ECO:0000256" key="5">
    <source>
        <dbReference type="ARBA" id="ARBA00048340"/>
    </source>
</evidence>
<sequence length="308" mass="32601">MSATNRRHMSPIWAPGIFGASKHHDSTRPLRYTLTFSSPTGSICSTQVAALVELGANASIIGRRKDVTEAKAAELQTLRRGSKVLGISADVRDYSALVAAVKRTVEELGRLDYVICGAAGNFLATVDNLSTNAFKAVIDIDVLGSYNTVKASLEELKKTRGKIIFVSATLHYTGSPFQAHVSAAKAAVDALSGVLCVELGPYGITSNCIAPGPIAGTEGMARLSRPEIASEAERVVPIQRLGRAHEIADATIYLLSPAGDYVSGDVIVVDGGAWHRQGALALPYPECVTRKGVVEGVKGMKRVKDSKL</sequence>
<reference evidence="6" key="1">
    <citation type="submission" date="2015-10" db="EMBL/GenBank/DDBJ databases">
        <authorList>
            <person name="Regsiter A."/>
            <person name="william w."/>
        </authorList>
    </citation>
    <scope>NUCLEOTIDE SEQUENCE</scope>
    <source>
        <strain evidence="6">Montdore</strain>
    </source>
</reference>
<dbReference type="SUPFAM" id="SSF51735">
    <property type="entry name" value="NAD(P)-binding Rossmann-fold domains"/>
    <property type="match status" value="1"/>
</dbReference>
<dbReference type="GO" id="GO:0005777">
    <property type="term" value="C:peroxisome"/>
    <property type="evidence" value="ECO:0007669"/>
    <property type="project" value="TreeGrafter"/>
</dbReference>
<dbReference type="PANTHER" id="PTHR43296">
    <property type="entry name" value="PEROXISOMAL 2,4-DIENOYL-COA REDUCTASE"/>
    <property type="match status" value="1"/>
</dbReference>
<dbReference type="PRINTS" id="PR00081">
    <property type="entry name" value="GDHRDH"/>
</dbReference>
<evidence type="ECO:0000313" key="7">
    <source>
        <dbReference type="Proteomes" id="UP001412239"/>
    </source>
</evidence>
<dbReference type="Gene3D" id="3.40.50.720">
    <property type="entry name" value="NAD(P)-binding Rossmann-like Domain"/>
    <property type="match status" value="1"/>
</dbReference>